<proteinExistence type="predicted"/>
<keyword evidence="2" id="KW-1185">Reference proteome</keyword>
<dbReference type="EMBL" id="JADNRY010000098">
    <property type="protein sequence ID" value="KAF9065740.1"/>
    <property type="molecule type" value="Genomic_DNA"/>
</dbReference>
<protein>
    <submittedName>
        <fullName evidence="1">Uncharacterized protein</fullName>
    </submittedName>
</protein>
<name>A0A9P5PPG0_9AGAR</name>
<sequence>MEARDVLGLLSLSSESSLSDFSFKNEIPPSSWTGTLEELLLDGPSQAPSLLLSTDNLLATGTANSSIGVPLLPIPLTLLWKCSSIPTYKHFICLFNLQMALPAHSPVDPSLMTVLNAQPPAPTAHRTYSVTIHIWVSLHINMPASQRQTLWHISVPENLIHHVNQQYYIFPNVMIRLIRSQLQRGGSMVIQDAIWNNDATLVSSPLLAIISDGTRSFGCIGNLLSCPQDATLLSAFVTVDDHSPHNYHYFYSNIGYSPEQSEHRHFEVGIITNNQEPQSHQSRLVLYNTPSATSCCQLNGASGPSVPESQMPLMTSVPGVTANIGHSQPLYLSRLDPHPLDLPLVAPILPPIAFVPLIPPPTTSMPPIPPPIDSIPLQTYISSA</sequence>
<evidence type="ECO:0000313" key="2">
    <source>
        <dbReference type="Proteomes" id="UP000772434"/>
    </source>
</evidence>
<organism evidence="1 2">
    <name type="scientific">Rhodocollybia butyracea</name>
    <dbReference type="NCBI Taxonomy" id="206335"/>
    <lineage>
        <taxon>Eukaryota</taxon>
        <taxon>Fungi</taxon>
        <taxon>Dikarya</taxon>
        <taxon>Basidiomycota</taxon>
        <taxon>Agaricomycotina</taxon>
        <taxon>Agaricomycetes</taxon>
        <taxon>Agaricomycetidae</taxon>
        <taxon>Agaricales</taxon>
        <taxon>Marasmiineae</taxon>
        <taxon>Omphalotaceae</taxon>
        <taxon>Rhodocollybia</taxon>
    </lineage>
</organism>
<comment type="caution">
    <text evidence="1">The sequence shown here is derived from an EMBL/GenBank/DDBJ whole genome shotgun (WGS) entry which is preliminary data.</text>
</comment>
<gene>
    <name evidence="1" type="ORF">BDP27DRAFT_1424483</name>
</gene>
<dbReference type="AlphaFoldDB" id="A0A9P5PPG0"/>
<evidence type="ECO:0000313" key="1">
    <source>
        <dbReference type="EMBL" id="KAF9065740.1"/>
    </source>
</evidence>
<dbReference type="Proteomes" id="UP000772434">
    <property type="component" value="Unassembled WGS sequence"/>
</dbReference>
<reference evidence="1" key="1">
    <citation type="submission" date="2020-11" db="EMBL/GenBank/DDBJ databases">
        <authorList>
            <consortium name="DOE Joint Genome Institute"/>
            <person name="Ahrendt S."/>
            <person name="Riley R."/>
            <person name="Andreopoulos W."/>
            <person name="Labutti K."/>
            <person name="Pangilinan J."/>
            <person name="Ruiz-Duenas F.J."/>
            <person name="Barrasa J.M."/>
            <person name="Sanchez-Garcia M."/>
            <person name="Camarero S."/>
            <person name="Miyauchi S."/>
            <person name="Serrano A."/>
            <person name="Linde D."/>
            <person name="Babiker R."/>
            <person name="Drula E."/>
            <person name="Ayuso-Fernandez I."/>
            <person name="Pacheco R."/>
            <person name="Padilla G."/>
            <person name="Ferreira P."/>
            <person name="Barriuso J."/>
            <person name="Kellner H."/>
            <person name="Castanera R."/>
            <person name="Alfaro M."/>
            <person name="Ramirez L."/>
            <person name="Pisabarro A.G."/>
            <person name="Kuo A."/>
            <person name="Tritt A."/>
            <person name="Lipzen A."/>
            <person name="He G."/>
            <person name="Yan M."/>
            <person name="Ng V."/>
            <person name="Cullen D."/>
            <person name="Martin F."/>
            <person name="Rosso M.-N."/>
            <person name="Henrissat B."/>
            <person name="Hibbett D."/>
            <person name="Martinez A.T."/>
            <person name="Grigoriev I.V."/>
        </authorList>
    </citation>
    <scope>NUCLEOTIDE SEQUENCE</scope>
    <source>
        <strain evidence="1">AH 40177</strain>
    </source>
</reference>
<accession>A0A9P5PPG0</accession>